<evidence type="ECO:0000259" key="6">
    <source>
        <dbReference type="PROSITE" id="PS50949"/>
    </source>
</evidence>
<keyword evidence="2" id="KW-0663">Pyridoxal phosphate</keyword>
<evidence type="ECO:0000256" key="3">
    <source>
        <dbReference type="ARBA" id="ARBA00023015"/>
    </source>
</evidence>
<dbReference type="EMBL" id="CP029608">
    <property type="protein sequence ID" value="AXI60044.1"/>
    <property type="molecule type" value="Genomic_DNA"/>
</dbReference>
<dbReference type="SMART" id="SM00345">
    <property type="entry name" value="HTH_GNTR"/>
    <property type="match status" value="1"/>
</dbReference>
<gene>
    <name evidence="7" type="ORF">DLD99_06030</name>
</gene>
<dbReference type="InterPro" id="IPR015424">
    <property type="entry name" value="PyrdxlP-dep_Trfase"/>
</dbReference>
<dbReference type="InterPro" id="IPR004839">
    <property type="entry name" value="Aminotransferase_I/II_large"/>
</dbReference>
<evidence type="ECO:0000256" key="2">
    <source>
        <dbReference type="ARBA" id="ARBA00022898"/>
    </source>
</evidence>
<dbReference type="InterPro" id="IPR036388">
    <property type="entry name" value="WH-like_DNA-bd_sf"/>
</dbReference>
<keyword evidence="8" id="KW-1185">Reference proteome</keyword>
<evidence type="ECO:0000313" key="7">
    <source>
        <dbReference type="EMBL" id="AXI60044.1"/>
    </source>
</evidence>
<feature type="domain" description="HTH gntR-type" evidence="6">
    <location>
        <begin position="5"/>
        <end position="73"/>
    </location>
</feature>
<accession>A0A345RL78</accession>
<dbReference type="InterPro" id="IPR051446">
    <property type="entry name" value="HTH_trans_reg/aminotransferase"/>
</dbReference>
<dbReference type="SUPFAM" id="SSF53383">
    <property type="entry name" value="PLP-dependent transferases"/>
    <property type="match status" value="1"/>
</dbReference>
<dbReference type="PANTHER" id="PTHR46577:SF1">
    <property type="entry name" value="HTH-TYPE TRANSCRIPTIONAL REGULATORY PROTEIN GABR"/>
    <property type="match status" value="1"/>
</dbReference>
<dbReference type="SUPFAM" id="SSF46785">
    <property type="entry name" value="Winged helix' DNA-binding domain"/>
    <property type="match status" value="1"/>
</dbReference>
<dbReference type="InterPro" id="IPR015421">
    <property type="entry name" value="PyrdxlP-dep_Trfase_major"/>
</dbReference>
<dbReference type="GO" id="GO:0003700">
    <property type="term" value="F:DNA-binding transcription factor activity"/>
    <property type="evidence" value="ECO:0007669"/>
    <property type="project" value="InterPro"/>
</dbReference>
<dbReference type="Gene3D" id="3.40.640.10">
    <property type="entry name" value="Type I PLP-dependent aspartate aminotransferase-like (Major domain)"/>
    <property type="match status" value="1"/>
</dbReference>
<dbReference type="Proteomes" id="UP000253720">
    <property type="component" value="Chromosome"/>
</dbReference>
<dbReference type="InterPro" id="IPR015422">
    <property type="entry name" value="PyrdxlP-dep_Trfase_small"/>
</dbReference>
<dbReference type="CDD" id="cd07377">
    <property type="entry name" value="WHTH_GntR"/>
    <property type="match status" value="1"/>
</dbReference>
<evidence type="ECO:0000256" key="4">
    <source>
        <dbReference type="ARBA" id="ARBA00023125"/>
    </source>
</evidence>
<dbReference type="NCBIfam" id="NF012025">
    <property type="entry name" value="PRK15481.1"/>
    <property type="match status" value="1"/>
</dbReference>
<evidence type="ECO:0000256" key="5">
    <source>
        <dbReference type="ARBA" id="ARBA00023163"/>
    </source>
</evidence>
<dbReference type="InterPro" id="IPR036390">
    <property type="entry name" value="WH_DNA-bd_sf"/>
</dbReference>
<dbReference type="CDD" id="cd00609">
    <property type="entry name" value="AAT_like"/>
    <property type="match status" value="1"/>
</dbReference>
<evidence type="ECO:0000313" key="8">
    <source>
        <dbReference type="Proteomes" id="UP000253720"/>
    </source>
</evidence>
<dbReference type="Gene3D" id="1.10.10.10">
    <property type="entry name" value="Winged helix-like DNA-binding domain superfamily/Winged helix DNA-binding domain"/>
    <property type="match status" value="1"/>
</dbReference>
<evidence type="ECO:0000256" key="1">
    <source>
        <dbReference type="ARBA" id="ARBA00005384"/>
    </source>
</evidence>
<comment type="similarity">
    <text evidence="1">In the C-terminal section; belongs to the class-I pyridoxal-phosphate-dependent aminotransferase family.</text>
</comment>
<dbReference type="GO" id="GO:0003677">
    <property type="term" value="F:DNA binding"/>
    <property type="evidence" value="ECO:0007669"/>
    <property type="project" value="UniProtKB-KW"/>
</dbReference>
<dbReference type="KEGG" id="pke:DLD99_06030"/>
<dbReference type="PANTHER" id="PTHR46577">
    <property type="entry name" value="HTH-TYPE TRANSCRIPTIONAL REGULATORY PROTEIN GABR"/>
    <property type="match status" value="1"/>
</dbReference>
<protein>
    <submittedName>
        <fullName evidence="7">Transcriptional regulator PtsJ</fullName>
    </submittedName>
</protein>
<dbReference type="InterPro" id="IPR000524">
    <property type="entry name" value="Tscrpt_reg_HTH_GntR"/>
</dbReference>
<dbReference type="RefSeq" id="WP_114881596.1">
    <property type="nucleotide sequence ID" value="NZ_CP029608.1"/>
</dbReference>
<keyword evidence="3" id="KW-0805">Transcription regulation</keyword>
<reference evidence="7 8" key="1">
    <citation type="submission" date="2018-05" db="EMBL/GenBank/DDBJ databases">
        <title>Complete genome sequence of Pseudomonas kribbensis 46-2(T).</title>
        <authorList>
            <person name="Jeong H."/>
            <person name="Lee S.-G."/>
            <person name="Rha E."/>
            <person name="Kim H."/>
        </authorList>
    </citation>
    <scope>NUCLEOTIDE SEQUENCE [LARGE SCALE GENOMIC DNA]</scope>
    <source>
        <strain evidence="7 8">46-2</strain>
    </source>
</reference>
<dbReference type="Pfam" id="PF00155">
    <property type="entry name" value="Aminotran_1_2"/>
    <property type="match status" value="1"/>
</dbReference>
<name>A0A345RL78_9PSED</name>
<dbReference type="PROSITE" id="PS50949">
    <property type="entry name" value="HTH_GNTR"/>
    <property type="match status" value="1"/>
</dbReference>
<keyword evidence="4" id="KW-0238">DNA-binding</keyword>
<organism evidence="7 8">
    <name type="scientific">Pseudomonas kribbensis</name>
    <dbReference type="NCBI Taxonomy" id="1628086"/>
    <lineage>
        <taxon>Bacteria</taxon>
        <taxon>Pseudomonadati</taxon>
        <taxon>Pseudomonadota</taxon>
        <taxon>Gammaproteobacteria</taxon>
        <taxon>Pseudomonadales</taxon>
        <taxon>Pseudomonadaceae</taxon>
        <taxon>Pseudomonas</taxon>
    </lineage>
</organism>
<proteinExistence type="inferred from homology"/>
<sequence length="437" mass="47460">MKITGSTAAEIYECIREAVQVGTLQPGDSLPPVRELGEELSLNRNTVAAAYQRLVKAGIAMTQGRYGTSICEQPQAGEQEGLSKDTALIDLADGNPDPDALIDISTYISGKWPRPFLYGDETVLPELHRWGKEWLAQDCPTGFELELAHGAVDAIERLAAAHLVSGDKVAVEQPCFLGTINALRLSGMHAVGVAIDEEGIVPESLEAVLKDGARAVLITPRAHNPTGCSLSNSRAKEISKVLAHYPNVFVIVDDHFALLAETAYYSVIPETSTRWALIRSLSKALGPDLRVAFLACDAGTAERLRTRLAPGMTWVSHILQTIIARCLIDKGTIPHLNQVRLQYSERRANLRRLLDGIGISSFESSDGFNVWIPIQGDLKDVGYELAKRGWLVRLGSAFTVQDCPQALRVTVSKLPDDLAQAFATDLKASLLQPKPAP</sequence>
<dbReference type="GO" id="GO:0030170">
    <property type="term" value="F:pyridoxal phosphate binding"/>
    <property type="evidence" value="ECO:0007669"/>
    <property type="project" value="InterPro"/>
</dbReference>
<dbReference type="Gene3D" id="3.90.1150.10">
    <property type="entry name" value="Aspartate Aminotransferase, domain 1"/>
    <property type="match status" value="1"/>
</dbReference>
<dbReference type="AlphaFoldDB" id="A0A345RL78"/>
<keyword evidence="5" id="KW-0804">Transcription</keyword>
<dbReference type="Pfam" id="PF00392">
    <property type="entry name" value="GntR"/>
    <property type="match status" value="1"/>
</dbReference>